<sequence>MLQHEEPYIDHQANGQSNMGRDVKRMQEVTIDIWHKHETDNQHVRSGEIQLNQIDPLMIQTIEKIFPKAGGLKFLAAVLRHAAIMQNVLPGMTQLGSHVAVINVRTVRDLAAKINWGYDTTHKYEVIFCALNFLHKRRDKKQLQLIFPIEHYVAPESLDELDRLIAHSRPKVQQFAKRVRERLLLTTVLGQPSDKQTYGVIEKQTSDEAVLLKKLLAVLQSEGISPIHGQRIALKISSEILSQILSPGQREVPTNKPAHQLSSPRQGHTTWSRNAVNAPTSTIRQIRQKQHSQYLQPQVTGYESTQPQVTGYESTQPQVTGYESTQPQTTGYESTQPQTTGYESTQPQTTGYESTQPQATGYESTQPQAADYESTYSPFNENQRTYSLNYATGCTIGEIYNKTAHRDDSPETILERAKRNNISALGLEILRKSLQRNAEYKKREEHCTPRREKSSPHQEQYEILPYTQEEQVYPKNGRVDQNIRRRYSIARQEDFSHPTFEPNIDQMPESLPYQPQQEDFLTAQPVCVDSVDFSVQKVSPIDAVIQEYQDQERKKYTSRVPKTVDSFSEYPELRNVTYNNTIKNIIYTLHQNVTLRKETLGTFFSIIFDHEFTQTKWYDDCITQSTAEVLTQVFLEILISLHEKSARTIRKPGGMFIKRCKEYSKCPPVKHPKLDQYAEMTYNDLISLLEDHFLFHSDQRLLQA</sequence>
<dbReference type="EMBL" id="BIFR01000002">
    <property type="protein sequence ID" value="GCE14458.1"/>
    <property type="molecule type" value="Genomic_DNA"/>
</dbReference>
<dbReference type="RefSeq" id="WP_126582034.1">
    <property type="nucleotide sequence ID" value="NZ_BIFR01000002.1"/>
</dbReference>
<feature type="region of interest" description="Disordered" evidence="6">
    <location>
        <begin position="249"/>
        <end position="367"/>
    </location>
</feature>
<dbReference type="InterPro" id="IPR053121">
    <property type="entry name" value="Spore_Coat_Assembly"/>
</dbReference>
<organism evidence="8 9">
    <name type="scientific">Tengunoibacter tsumagoiensis</name>
    <dbReference type="NCBI Taxonomy" id="2014871"/>
    <lineage>
        <taxon>Bacteria</taxon>
        <taxon>Bacillati</taxon>
        <taxon>Chloroflexota</taxon>
        <taxon>Ktedonobacteria</taxon>
        <taxon>Ktedonobacterales</taxon>
        <taxon>Dictyobacteraceae</taxon>
        <taxon>Tengunoibacter</taxon>
    </lineage>
</organism>
<comment type="subcellular location">
    <subcellularLocation>
        <location evidence="2">Cytoplasm</location>
    </subcellularLocation>
    <subcellularLocation>
        <location evidence="1">Membrane</location>
        <topology evidence="1">Peripheral membrane protein</topology>
    </subcellularLocation>
</comment>
<protein>
    <recommendedName>
        <fullName evidence="7">DUF1720 domain-containing protein</fullName>
    </recommendedName>
</protein>
<dbReference type="PANTHER" id="PTHR35365">
    <property type="entry name" value="LP04239P"/>
    <property type="match status" value="1"/>
</dbReference>
<dbReference type="Pfam" id="PF08226">
    <property type="entry name" value="DUF1720"/>
    <property type="match status" value="1"/>
</dbReference>
<keyword evidence="5" id="KW-0472">Membrane</keyword>
<evidence type="ECO:0000256" key="3">
    <source>
        <dbReference type="ARBA" id="ARBA00022490"/>
    </source>
</evidence>
<feature type="region of interest" description="Disordered" evidence="6">
    <location>
        <begin position="1"/>
        <end position="21"/>
    </location>
</feature>
<name>A0A402A5Q4_9CHLR</name>
<evidence type="ECO:0000256" key="6">
    <source>
        <dbReference type="SAM" id="MobiDB-lite"/>
    </source>
</evidence>
<evidence type="ECO:0000256" key="4">
    <source>
        <dbReference type="ARBA" id="ARBA00022737"/>
    </source>
</evidence>
<evidence type="ECO:0000256" key="2">
    <source>
        <dbReference type="ARBA" id="ARBA00004496"/>
    </source>
</evidence>
<accession>A0A402A5Q4</accession>
<reference evidence="9" key="1">
    <citation type="submission" date="2018-12" db="EMBL/GenBank/DDBJ databases">
        <title>Tengunoibacter tsumagoiensis gen. nov., sp. nov., Dictyobacter kobayashii sp. nov., D. alpinus sp. nov., and D. joshuensis sp. nov. and description of Dictyobacteraceae fam. nov. within the order Ktedonobacterales isolated from Tengu-no-mugimeshi.</title>
        <authorList>
            <person name="Wang C.M."/>
            <person name="Zheng Y."/>
            <person name="Sakai Y."/>
            <person name="Toyoda A."/>
            <person name="Minakuchi Y."/>
            <person name="Abe K."/>
            <person name="Yokota A."/>
            <person name="Yabe S."/>
        </authorList>
    </citation>
    <scope>NUCLEOTIDE SEQUENCE [LARGE SCALE GENOMIC DNA]</scope>
    <source>
        <strain evidence="9">Uno3</strain>
    </source>
</reference>
<dbReference type="GO" id="GO:0016020">
    <property type="term" value="C:membrane"/>
    <property type="evidence" value="ECO:0007669"/>
    <property type="project" value="UniProtKB-SubCell"/>
</dbReference>
<dbReference type="PANTHER" id="PTHR35365:SF18">
    <property type="entry name" value="MUCIN-19-LIKE-RELATED"/>
    <property type="match status" value="1"/>
</dbReference>
<keyword evidence="4" id="KW-0677">Repeat</keyword>
<proteinExistence type="predicted"/>
<feature type="compositionally biased region" description="Polar residues" evidence="6">
    <location>
        <begin position="260"/>
        <end position="367"/>
    </location>
</feature>
<dbReference type="OrthoDB" id="142473at2"/>
<gene>
    <name evidence="8" type="ORF">KTT_43170</name>
</gene>
<evidence type="ECO:0000256" key="5">
    <source>
        <dbReference type="ARBA" id="ARBA00023136"/>
    </source>
</evidence>
<evidence type="ECO:0000256" key="1">
    <source>
        <dbReference type="ARBA" id="ARBA00004170"/>
    </source>
</evidence>
<feature type="domain" description="DUF1720" evidence="7">
    <location>
        <begin position="287"/>
        <end position="342"/>
    </location>
</feature>
<keyword evidence="9" id="KW-1185">Reference proteome</keyword>
<dbReference type="InterPro" id="IPR013182">
    <property type="entry name" value="DUF1720"/>
</dbReference>
<keyword evidence="3" id="KW-0963">Cytoplasm</keyword>
<evidence type="ECO:0000259" key="7">
    <source>
        <dbReference type="Pfam" id="PF08226"/>
    </source>
</evidence>
<comment type="caution">
    <text evidence="8">The sequence shown here is derived from an EMBL/GenBank/DDBJ whole genome shotgun (WGS) entry which is preliminary data.</text>
</comment>
<dbReference type="GO" id="GO:0005737">
    <property type="term" value="C:cytoplasm"/>
    <property type="evidence" value="ECO:0007669"/>
    <property type="project" value="UniProtKB-SubCell"/>
</dbReference>
<dbReference type="AlphaFoldDB" id="A0A402A5Q4"/>
<dbReference type="Proteomes" id="UP000287352">
    <property type="component" value="Unassembled WGS sequence"/>
</dbReference>
<evidence type="ECO:0000313" key="9">
    <source>
        <dbReference type="Proteomes" id="UP000287352"/>
    </source>
</evidence>
<evidence type="ECO:0000313" key="8">
    <source>
        <dbReference type="EMBL" id="GCE14458.1"/>
    </source>
</evidence>